<comment type="caution">
    <text evidence="1">The sequence shown here is derived from an EMBL/GenBank/DDBJ whole genome shotgun (WGS) entry which is preliminary data.</text>
</comment>
<organism evidence="1 2">
    <name type="scientific">Trichinella pseudospiralis</name>
    <name type="common">Parasitic roundworm</name>
    <dbReference type="NCBI Taxonomy" id="6337"/>
    <lineage>
        <taxon>Eukaryota</taxon>
        <taxon>Metazoa</taxon>
        <taxon>Ecdysozoa</taxon>
        <taxon>Nematoda</taxon>
        <taxon>Enoplea</taxon>
        <taxon>Dorylaimia</taxon>
        <taxon>Trichinellida</taxon>
        <taxon>Trichinellidae</taxon>
        <taxon>Trichinella</taxon>
    </lineage>
</organism>
<gene>
    <name evidence="1" type="ORF">T4B_12431</name>
</gene>
<protein>
    <submittedName>
        <fullName evidence="1">Uncharacterized protein</fullName>
    </submittedName>
</protein>
<evidence type="ECO:0000313" key="1">
    <source>
        <dbReference type="EMBL" id="KRZ23583.1"/>
    </source>
</evidence>
<name>A0A0V1ILA8_TRIPS</name>
<dbReference type="Proteomes" id="UP000054805">
    <property type="component" value="Unassembled WGS sequence"/>
</dbReference>
<accession>A0A0V1ILA8</accession>
<dbReference type="AlphaFoldDB" id="A0A0V1ILA8"/>
<dbReference type="EMBL" id="JYDS01000141">
    <property type="protein sequence ID" value="KRZ23583.1"/>
    <property type="molecule type" value="Genomic_DNA"/>
</dbReference>
<keyword evidence="2" id="KW-1185">Reference proteome</keyword>
<sequence>MYLNIFCPVLDIGVRNECSNAAIVQTTKSRGHHCASLYARMSDAFAPVCHRDVDHDSCKNCFLHKAKFIHQTVDPKYCIRSVTFCIYNYNNQCIHIFESITCALRCDIHVHRNNRRWEAWVIGSEPKERLILCYCCTSEIDHYPTSVDELNACGDEVLHKRVFHFYPPNRLSEGRAMRSRAD</sequence>
<reference evidence="1 2" key="1">
    <citation type="submission" date="2015-01" db="EMBL/GenBank/DDBJ databases">
        <title>Evolution of Trichinella species and genotypes.</title>
        <authorList>
            <person name="Korhonen P.K."/>
            <person name="Edoardo P."/>
            <person name="Giuseppe L.R."/>
            <person name="Gasser R.B."/>
        </authorList>
    </citation>
    <scope>NUCLEOTIDE SEQUENCE [LARGE SCALE GENOMIC DNA]</scope>
    <source>
        <strain evidence="1">ISS588</strain>
    </source>
</reference>
<proteinExistence type="predicted"/>
<evidence type="ECO:0000313" key="2">
    <source>
        <dbReference type="Proteomes" id="UP000054805"/>
    </source>
</evidence>